<dbReference type="Gene3D" id="3.20.20.140">
    <property type="entry name" value="Metal-dependent hydrolases"/>
    <property type="match status" value="1"/>
</dbReference>
<feature type="signal peptide" evidence="1">
    <location>
        <begin position="1"/>
        <end position="22"/>
    </location>
</feature>
<sequence>MSLLRQSLAAVVALALLGPAAAQSERVALTADRLFDADSGQLRSNAVVVIEGERIVEVRSDGKVPDGVRRIDLGDATLLPGLIDCHVHIDWQSGDFNEQILRRSAIDQAVIAHVYARRTLDAGFTTVRNVGSSEFVDVALRNAINRGEVAGPRILASGMALGATGSHMDSGMGMSPYLRFDGFSGIADGVDAIRAKVRFNVKYGADVIKYAASAGVLSEEESVGDPQYSQEEMNTVVDESHRWHRKVAAHAHGTEAIKMAVKAGVDSIEHGSMLDDEAIALMKKHGTYLVADVYNDDYILAEFARLKFPQSMIEKERKVGRVQRESFQRAVKAGVKIAFGTDAGVYPHGDNGKQFAKMTEWGQTAAQALQAATINAADLLGRKDQVGSLKPGLYADVIAVPGNPLDDINLMQKVSFVMKGGKVEKAR</sequence>
<comment type="caution">
    <text evidence="3">The sequence shown here is derived from an EMBL/GenBank/DDBJ whole genome shotgun (WGS) entry which is preliminary data.</text>
</comment>
<organism evidence="3 4">
    <name type="scientific">Tahibacter harae</name>
    <dbReference type="NCBI Taxonomy" id="2963937"/>
    <lineage>
        <taxon>Bacteria</taxon>
        <taxon>Pseudomonadati</taxon>
        <taxon>Pseudomonadota</taxon>
        <taxon>Gammaproteobacteria</taxon>
        <taxon>Lysobacterales</taxon>
        <taxon>Rhodanobacteraceae</taxon>
        <taxon>Tahibacter</taxon>
    </lineage>
</organism>
<feature type="chain" id="PRO_5045213085" evidence="1">
    <location>
        <begin position="23"/>
        <end position="427"/>
    </location>
</feature>
<keyword evidence="1" id="KW-0732">Signal</keyword>
<dbReference type="SUPFAM" id="SSF51556">
    <property type="entry name" value="Metallo-dependent hydrolases"/>
    <property type="match status" value="1"/>
</dbReference>
<dbReference type="SUPFAM" id="SSF51338">
    <property type="entry name" value="Composite domain of metallo-dependent hydrolases"/>
    <property type="match status" value="2"/>
</dbReference>
<evidence type="ECO:0000256" key="1">
    <source>
        <dbReference type="SAM" id="SignalP"/>
    </source>
</evidence>
<name>A0ABT1QNV1_9GAMM</name>
<dbReference type="InterPro" id="IPR057744">
    <property type="entry name" value="OTAase-like"/>
</dbReference>
<evidence type="ECO:0000259" key="2">
    <source>
        <dbReference type="Pfam" id="PF01979"/>
    </source>
</evidence>
<evidence type="ECO:0000313" key="4">
    <source>
        <dbReference type="Proteomes" id="UP001165498"/>
    </source>
</evidence>
<reference evidence="3" key="1">
    <citation type="submission" date="2022-07" db="EMBL/GenBank/DDBJ databases">
        <title>Tahibacter sp., a new gammaproteobacterium isolated from the silt sample collected at pig farm.</title>
        <authorList>
            <person name="Chen H."/>
        </authorList>
    </citation>
    <scope>NUCLEOTIDE SEQUENCE</scope>
    <source>
        <strain evidence="3">P2K</strain>
    </source>
</reference>
<dbReference type="InterPro" id="IPR011059">
    <property type="entry name" value="Metal-dep_hydrolase_composite"/>
</dbReference>
<keyword evidence="4" id="KW-1185">Reference proteome</keyword>
<dbReference type="Gene3D" id="2.30.40.10">
    <property type="entry name" value="Urease, subunit C, domain 1"/>
    <property type="match status" value="1"/>
</dbReference>
<gene>
    <name evidence="3" type="ORF">NM961_04760</name>
</gene>
<dbReference type="RefSeq" id="WP_255911947.1">
    <property type="nucleotide sequence ID" value="NZ_JANFQO010000003.1"/>
</dbReference>
<dbReference type="InterPro" id="IPR032466">
    <property type="entry name" value="Metal_Hydrolase"/>
</dbReference>
<dbReference type="EMBL" id="JANFQO010000003">
    <property type="protein sequence ID" value="MCQ4164015.1"/>
    <property type="molecule type" value="Genomic_DNA"/>
</dbReference>
<proteinExistence type="predicted"/>
<dbReference type="InterPro" id="IPR006680">
    <property type="entry name" value="Amidohydro-rel"/>
</dbReference>
<dbReference type="CDD" id="cd01299">
    <property type="entry name" value="Met_dep_hydrolase_A"/>
    <property type="match status" value="1"/>
</dbReference>
<feature type="domain" description="Amidohydrolase-related" evidence="2">
    <location>
        <begin position="77"/>
        <end position="423"/>
    </location>
</feature>
<dbReference type="InterPro" id="IPR051781">
    <property type="entry name" value="Metallo-dep_Hydrolase"/>
</dbReference>
<dbReference type="PANTHER" id="PTHR43135">
    <property type="entry name" value="ALPHA-D-RIBOSE 1-METHYLPHOSPHONATE 5-TRIPHOSPHATE DIPHOSPHATASE"/>
    <property type="match status" value="1"/>
</dbReference>
<dbReference type="PANTHER" id="PTHR43135:SF3">
    <property type="entry name" value="ALPHA-D-RIBOSE 1-METHYLPHOSPHONATE 5-TRIPHOSPHATE DIPHOSPHATASE"/>
    <property type="match status" value="1"/>
</dbReference>
<dbReference type="Proteomes" id="UP001165498">
    <property type="component" value="Unassembled WGS sequence"/>
</dbReference>
<protein>
    <submittedName>
        <fullName evidence="3">Amidohydrolase family protein</fullName>
    </submittedName>
</protein>
<accession>A0ABT1QNV1</accession>
<dbReference type="Pfam" id="PF01979">
    <property type="entry name" value="Amidohydro_1"/>
    <property type="match status" value="1"/>
</dbReference>
<evidence type="ECO:0000313" key="3">
    <source>
        <dbReference type="EMBL" id="MCQ4164015.1"/>
    </source>
</evidence>